<accession>A0A0A6PCD2</accession>
<dbReference type="Proteomes" id="UP000030428">
    <property type="component" value="Unassembled WGS sequence"/>
</dbReference>
<comment type="caution">
    <text evidence="1">The sequence shown here is derived from an EMBL/GenBank/DDBJ whole genome shotgun (WGS) entry which is preliminary data.</text>
</comment>
<proteinExistence type="predicted"/>
<protein>
    <submittedName>
        <fullName evidence="1">Uncharacterized protein</fullName>
    </submittedName>
</protein>
<dbReference type="EMBL" id="JSZA02000217">
    <property type="protein sequence ID" value="KHD08415.1"/>
    <property type="molecule type" value="Genomic_DNA"/>
</dbReference>
<sequence length="75" mass="8498">MHTQLIYTDKKVRGTHPTLATTARDMSRNPRNGPVTGCILVKMGQKLFYYCVVAIKVRSRWIFVKQKLTCVITGG</sequence>
<gene>
    <name evidence="1" type="ORF">PN36_30085</name>
</gene>
<organism evidence="1 2">
    <name type="scientific">Candidatus Thiomargarita nelsonii</name>
    <dbReference type="NCBI Taxonomy" id="1003181"/>
    <lineage>
        <taxon>Bacteria</taxon>
        <taxon>Pseudomonadati</taxon>
        <taxon>Pseudomonadota</taxon>
        <taxon>Gammaproteobacteria</taxon>
        <taxon>Thiotrichales</taxon>
        <taxon>Thiotrichaceae</taxon>
        <taxon>Thiomargarita</taxon>
    </lineage>
</organism>
<name>A0A0A6PCD2_9GAMM</name>
<keyword evidence="2" id="KW-1185">Reference proteome</keyword>
<reference evidence="1 2" key="1">
    <citation type="journal article" date="2016" name="Front. Microbiol.">
        <title>Single-Cell (Meta-)Genomics of a Dimorphic Candidatus Thiomargarita nelsonii Reveals Genomic Plasticity.</title>
        <authorList>
            <person name="Flood B.E."/>
            <person name="Fliss P."/>
            <person name="Jones D.S."/>
            <person name="Dick G.J."/>
            <person name="Jain S."/>
            <person name="Kaster A.K."/>
            <person name="Winkel M."/>
            <person name="Mussmann M."/>
            <person name="Bailey J."/>
        </authorList>
    </citation>
    <scope>NUCLEOTIDE SEQUENCE [LARGE SCALE GENOMIC DNA]</scope>
    <source>
        <strain evidence="1">Hydrate Ridge</strain>
    </source>
</reference>
<evidence type="ECO:0000313" key="1">
    <source>
        <dbReference type="EMBL" id="KHD08415.1"/>
    </source>
</evidence>
<evidence type="ECO:0000313" key="2">
    <source>
        <dbReference type="Proteomes" id="UP000030428"/>
    </source>
</evidence>
<dbReference type="AlphaFoldDB" id="A0A0A6PCD2"/>